<protein>
    <submittedName>
        <fullName evidence="3">Uncharacterized protein</fullName>
    </submittedName>
</protein>
<keyword evidence="2" id="KW-0812">Transmembrane</keyword>
<dbReference type="EMBL" id="PCYJ01000019">
    <property type="protein sequence ID" value="PIR45467.1"/>
    <property type="molecule type" value="Genomic_DNA"/>
</dbReference>
<evidence type="ECO:0000256" key="2">
    <source>
        <dbReference type="SAM" id="Phobius"/>
    </source>
</evidence>
<dbReference type="AlphaFoldDB" id="A0A2H0RG73"/>
<comment type="caution">
    <text evidence="3">The sequence shown here is derived from an EMBL/GenBank/DDBJ whole genome shotgun (WGS) entry which is preliminary data.</text>
</comment>
<organism evidence="3 4">
    <name type="scientific">Candidatus Vogelbacteria bacterium CG10_big_fil_rev_8_21_14_0_10_50_13</name>
    <dbReference type="NCBI Taxonomy" id="1975044"/>
    <lineage>
        <taxon>Bacteria</taxon>
        <taxon>Candidatus Vogeliibacteriota</taxon>
    </lineage>
</organism>
<evidence type="ECO:0000313" key="4">
    <source>
        <dbReference type="Proteomes" id="UP000230906"/>
    </source>
</evidence>
<keyword evidence="2" id="KW-0472">Membrane</keyword>
<name>A0A2H0RG73_9BACT</name>
<reference evidence="3 4" key="1">
    <citation type="submission" date="2017-09" db="EMBL/GenBank/DDBJ databases">
        <title>Depth-based differentiation of microbial function through sediment-hosted aquifers and enrichment of novel symbionts in the deep terrestrial subsurface.</title>
        <authorList>
            <person name="Probst A.J."/>
            <person name="Ladd B."/>
            <person name="Jarett J.K."/>
            <person name="Geller-Mcgrath D.E."/>
            <person name="Sieber C.M."/>
            <person name="Emerson J.B."/>
            <person name="Anantharaman K."/>
            <person name="Thomas B.C."/>
            <person name="Malmstrom R."/>
            <person name="Stieglmeier M."/>
            <person name="Klingl A."/>
            <person name="Woyke T."/>
            <person name="Ryan C.M."/>
            <person name="Banfield J.F."/>
        </authorList>
    </citation>
    <scope>NUCLEOTIDE SEQUENCE [LARGE SCALE GENOMIC DNA]</scope>
    <source>
        <strain evidence="3">CG10_big_fil_rev_8_21_14_0_10_50_13</strain>
    </source>
</reference>
<feature type="compositionally biased region" description="Basic and acidic residues" evidence="1">
    <location>
        <begin position="35"/>
        <end position="45"/>
    </location>
</feature>
<keyword evidence="2" id="KW-1133">Transmembrane helix</keyword>
<proteinExistence type="predicted"/>
<sequence>MIAIALTTVIWILLVVFLVIYIRYKAKKNMGELDQIEKESEKTVREVPPSETFSEPSGMEDLGTEEKLHMRSEFPHDYWLR</sequence>
<evidence type="ECO:0000256" key="1">
    <source>
        <dbReference type="SAM" id="MobiDB-lite"/>
    </source>
</evidence>
<accession>A0A2H0RG73</accession>
<feature type="transmembrane region" description="Helical" evidence="2">
    <location>
        <begin position="6"/>
        <end position="24"/>
    </location>
</feature>
<dbReference type="Proteomes" id="UP000230906">
    <property type="component" value="Unassembled WGS sequence"/>
</dbReference>
<feature type="region of interest" description="Disordered" evidence="1">
    <location>
        <begin position="35"/>
        <end position="68"/>
    </location>
</feature>
<evidence type="ECO:0000313" key="3">
    <source>
        <dbReference type="EMBL" id="PIR45467.1"/>
    </source>
</evidence>
<gene>
    <name evidence="3" type="ORF">COV09_01210</name>
</gene>